<dbReference type="Gene3D" id="2.60.40.150">
    <property type="entry name" value="C2 domain"/>
    <property type="match status" value="1"/>
</dbReference>
<protein>
    <submittedName>
        <fullName evidence="5">Uncharacterized protein</fullName>
    </submittedName>
</protein>
<sequence length="2018" mass="221186">MDAPATPTNAQTFSFPDALGEERKVSEILSSDVTRAAEKALKTYPQGRYQNLIFVQPEALAGFRHRNLAVRVELRDLQIPASSSQDGGRALPAIFNTKQGPSLVTEQILPVTYHSREPRLNGQVKVALPLKLTSSVILYFTVFHVHVKDKNLRRGSTWRSGAFSSVFGGKDKGEQEPFRVTDVVAKGYLPIVQPRGCGELLHNGFHTIHMDLVNSDVDDDEEGQSEVSRKGRGEDNAPGHHLNLSSLDIPGLATSSSQLTLRVLVRTASSIHPSDPGLAALFANAPAALGCLNYPEHVLPRKNMDVPGEETDLALLAHQLSRERNTLSTTGKLHRALTLCLADTSPFQTCEFLLTTLRILLRILCAGSGQISTESWRDSNRFPKMRCQAFLLLPVLLERACCALDSIEKSGEGSDEAEKEKAEASMPDYLQAYVDLLFLEEVPQGQKECVVTPKSSRKTRSDEEIDAIAAVISEKVFDTVCEECLDELAVEGSTDAAARRARQVRCHTVTPAPISFEDVDALPSAGDVSKIYTSDEEPDFEGRKSEGLRRALKSLARSRSMEEENESQMWQLLGSVPAAEDEKWWPWVYEVIITQWHAVLNVVQNAKPPASVADTSVTAGSGSVSLMALEEVTEGDEDEEEDEEGDAPGDAENSVVYPFGADDMPEDFRKDLAKHAPFALKLILKSLALRLCYEGKDPPVLLDNSTAYNLGSLCAALGAEVMSLPLWQRQALNAAMADFFREFMTLVHPEQAGRALRAYLRVLKKHHSVEDFELRIVLLENLSMYDHFVVINSPQVHPGGVTIPSSRVRAIVTGLAFSDEASVRPRSLPSADDGVITSGSSEISAEVPNHWLAELVVNEVMSVVSLHTAEPHVREHAVAVLRQLFVGHTYDPRYQDDLSRRRIANMYLPLLGKTVDSVERLENYAPYSVTRRDLLACLVYLLQDAPANCMHAVYREMCSPGDSADASSTLQTAKAEAEAKQKTPTRPGWLSSVGGKSPPPPFTHGQLLSAAQVGTVLRREAGVGVLAHRMVQLLRLCLDTFEYPGDEGAGSNLVPGAVPSQDDGKIKGPKGKDALSALDSMMKAGRIAGSGTLSRAERRLQQKGRVRTGRRQFADRRKTGDTLRATRSAPSGHLSPMQTVCATKRQCHIAQAVIHRSFFALVDEAAPGIHCSPGVGENPVLQGSARTFLQEVHIYMLHALEVAQSDDVLVSLLYECKHLIFRFGASTFLESAENGVQDWCRRLLMLCNARVGKVRHSALSVLVYMINCCYLWQRLRRREGRAAVEYLLNPLMAVAPDCFAEMGGPAVGGIGRHAADDIFPHPVTDKASVEREYKAFRVSMEELKRWQSVQSSSAQAGGGGVNEALGQELVAIARTLLALLDAFLADKVILSDMEEAASKAEPASAFSGPLSYVSGPVAAANSALDASGQDLFFMQRTLLRAANCFSHENGPQLRVYYLQRLEALHTATGNRAEAALSALAAADTIDACRAAFERKELWAPHPPRRRIDGQTVAPGPLQIEKRNAGLECCVKARSLLPFGSMEKLDAEFSHYVERAADLLCQIPLPLHVIEAYERLTPRLAAKRDLAKLRDIHEKMTTAFKTADAEELVWRAGEFASYGFAEGGGMQNLGVYFRVLVFGAAPSTFLENAKTPASLIGDPRVVTNAHAEFVYRFPPLVQLVTATQAISNLLTAELRAILGDAELPSIEILPDRADEDELLKGAGSQKLYVKITLVRPVPEEVARAEGRTNLGGKAGEAVLEEVAEDAVQGIASGCKDSGMIISQQLAYPEFGERYDHFEFSVPFTASGKMQGSTSEQCKKLTYLSVNHAFPTLHTRVKVVRRRAILMSPIDCAVDDLSKRCVQMRMELAKPPTAVDKQALMRLVSGSVIPQVNGGAMEIAECFLSRVNMSNPIHLVNDEEMLQAKRRALASELLVFLTLCKELVNRTRHVLGITEQMIRQPPPDSPGDDGAREENTDITWQREVEKGLENMKAFMKPMVLQYNVEGADVFFSDARAKQHS</sequence>
<feature type="compositionally biased region" description="Basic and acidic residues" evidence="2">
    <location>
        <begin position="1967"/>
        <end position="1976"/>
    </location>
</feature>
<feature type="region of interest" description="Disordered" evidence="2">
    <location>
        <begin position="964"/>
        <end position="1006"/>
    </location>
</feature>
<dbReference type="InterPro" id="IPR043162">
    <property type="entry name" value="DOCK_C_lobe_C"/>
</dbReference>
<feature type="domain" description="DOCKER" evidence="4">
    <location>
        <begin position="1445"/>
        <end position="1975"/>
    </location>
</feature>
<dbReference type="Gene3D" id="1.20.58.740">
    <property type="match status" value="1"/>
</dbReference>
<accession>A0A7R9U2A1</accession>
<feature type="region of interest" description="Disordered" evidence="2">
    <location>
        <begin position="1098"/>
        <end position="1135"/>
    </location>
</feature>
<feature type="compositionally biased region" description="Basic and acidic residues" evidence="2">
    <location>
        <begin position="227"/>
        <end position="238"/>
    </location>
</feature>
<feature type="compositionally biased region" description="Acidic residues" evidence="2">
    <location>
        <begin position="631"/>
        <end position="649"/>
    </location>
</feature>
<organism evidence="5">
    <name type="scientific">Pinguiococcus pyrenoidosus</name>
    <dbReference type="NCBI Taxonomy" id="172671"/>
    <lineage>
        <taxon>Eukaryota</taxon>
        <taxon>Sar</taxon>
        <taxon>Stramenopiles</taxon>
        <taxon>Ochrophyta</taxon>
        <taxon>Pinguiophyceae</taxon>
        <taxon>Pinguiochrysidales</taxon>
        <taxon>Pinguiochrysidaceae</taxon>
        <taxon>Pinguiococcus</taxon>
    </lineage>
</organism>
<feature type="domain" description="C2 DOCK-type" evidence="3">
    <location>
        <begin position="50"/>
        <end position="266"/>
    </location>
</feature>
<dbReference type="EMBL" id="HBEA01002305">
    <property type="protein sequence ID" value="CAD8252223.1"/>
    <property type="molecule type" value="Transcribed_RNA"/>
</dbReference>
<comment type="similarity">
    <text evidence="1">Belongs to the DOCK family.</text>
</comment>
<dbReference type="GO" id="GO:0005085">
    <property type="term" value="F:guanyl-nucleotide exchange factor activity"/>
    <property type="evidence" value="ECO:0007669"/>
    <property type="project" value="InterPro"/>
</dbReference>
<dbReference type="InterPro" id="IPR035892">
    <property type="entry name" value="C2_domain_sf"/>
</dbReference>
<evidence type="ECO:0000259" key="3">
    <source>
        <dbReference type="PROSITE" id="PS51650"/>
    </source>
</evidence>
<evidence type="ECO:0000256" key="2">
    <source>
        <dbReference type="SAM" id="MobiDB-lite"/>
    </source>
</evidence>
<proteinExistence type="inferred from homology"/>
<feature type="compositionally biased region" description="Basic residues" evidence="2">
    <location>
        <begin position="1101"/>
        <end position="1110"/>
    </location>
</feature>
<dbReference type="InterPro" id="IPR027357">
    <property type="entry name" value="DOCKER_dom"/>
</dbReference>
<evidence type="ECO:0000259" key="4">
    <source>
        <dbReference type="PROSITE" id="PS51651"/>
    </source>
</evidence>
<dbReference type="InterPro" id="IPR043161">
    <property type="entry name" value="DOCK_C_lobe_A"/>
</dbReference>
<dbReference type="PROSITE" id="PS51651">
    <property type="entry name" value="DOCKER"/>
    <property type="match status" value="1"/>
</dbReference>
<name>A0A7R9U2A1_9STRA</name>
<dbReference type="InterPro" id="IPR027007">
    <property type="entry name" value="C2_DOCK-type_domain"/>
</dbReference>
<gene>
    <name evidence="5" type="ORF">PPYR1160_LOCUS1715</name>
</gene>
<feature type="region of interest" description="Disordered" evidence="2">
    <location>
        <begin position="1955"/>
        <end position="1976"/>
    </location>
</feature>
<dbReference type="Pfam" id="PF14429">
    <property type="entry name" value="DOCK-C2"/>
    <property type="match status" value="1"/>
</dbReference>
<feature type="region of interest" description="Disordered" evidence="2">
    <location>
        <begin position="631"/>
        <end position="654"/>
    </location>
</feature>
<dbReference type="Gene3D" id="1.25.40.410">
    <property type="match status" value="1"/>
</dbReference>
<reference evidence="5" key="1">
    <citation type="submission" date="2021-01" db="EMBL/GenBank/DDBJ databases">
        <authorList>
            <person name="Corre E."/>
            <person name="Pelletier E."/>
            <person name="Niang G."/>
            <person name="Scheremetjew M."/>
            <person name="Finn R."/>
            <person name="Kale V."/>
            <person name="Holt S."/>
            <person name="Cochrane G."/>
            <person name="Meng A."/>
            <person name="Brown T."/>
            <person name="Cohen L."/>
        </authorList>
    </citation>
    <scope>NUCLEOTIDE SEQUENCE</scope>
    <source>
        <strain evidence="5">CCMP2078</strain>
    </source>
</reference>
<evidence type="ECO:0000313" key="5">
    <source>
        <dbReference type="EMBL" id="CAD8252223.1"/>
    </source>
</evidence>
<dbReference type="GO" id="GO:0007264">
    <property type="term" value="P:small GTPase-mediated signal transduction"/>
    <property type="evidence" value="ECO:0007669"/>
    <property type="project" value="InterPro"/>
</dbReference>
<evidence type="ECO:0000256" key="1">
    <source>
        <dbReference type="PROSITE-ProRule" id="PRU00983"/>
    </source>
</evidence>
<feature type="region of interest" description="Disordered" evidence="2">
    <location>
        <begin position="215"/>
        <end position="245"/>
    </location>
</feature>
<dbReference type="PROSITE" id="PS51650">
    <property type="entry name" value="C2_DOCK"/>
    <property type="match status" value="1"/>
</dbReference>
<dbReference type="PANTHER" id="PTHR23317">
    <property type="entry name" value="DEDICATOR OF CYTOKINESIS DOCK"/>
    <property type="match status" value="1"/>
</dbReference>
<feature type="compositionally biased region" description="Basic and acidic residues" evidence="2">
    <location>
        <begin position="1112"/>
        <end position="1121"/>
    </location>
</feature>
<dbReference type="PANTHER" id="PTHR23317:SF76">
    <property type="entry name" value="LD20667P"/>
    <property type="match status" value="1"/>
</dbReference>
<dbReference type="InterPro" id="IPR026791">
    <property type="entry name" value="DOCK"/>
</dbReference>